<evidence type="ECO:0000313" key="1">
    <source>
        <dbReference type="EMBL" id="SQH73168.1"/>
    </source>
</evidence>
<protein>
    <submittedName>
        <fullName evidence="1">Uncharacterized protein</fullName>
    </submittedName>
</protein>
<dbReference type="EMBL" id="LS483447">
    <property type="protein sequence ID" value="SQH73168.1"/>
    <property type="molecule type" value="Genomic_DNA"/>
</dbReference>
<accession>A0A2X4PNQ7</accession>
<dbReference type="AlphaFoldDB" id="A0A2X4PNQ7"/>
<dbReference type="Proteomes" id="UP000249300">
    <property type="component" value="Chromosome 1"/>
</dbReference>
<sequence>MQEIENENKKYTFRYAKLEYQKQLSKCPCYAAVSSSFSETSIPQLDRRLWDARIYTFPSIRRTATKKRTYTYFNVTRKTVSPADNR</sequence>
<organism evidence="1 2">
    <name type="scientific">Porphyromonas crevioricanis</name>
    <dbReference type="NCBI Taxonomy" id="393921"/>
    <lineage>
        <taxon>Bacteria</taxon>
        <taxon>Pseudomonadati</taxon>
        <taxon>Bacteroidota</taxon>
        <taxon>Bacteroidia</taxon>
        <taxon>Bacteroidales</taxon>
        <taxon>Porphyromonadaceae</taxon>
        <taxon>Porphyromonas</taxon>
    </lineage>
</organism>
<dbReference type="KEGG" id="pcre:NCTC12858_01013"/>
<keyword evidence="2" id="KW-1185">Reference proteome</keyword>
<gene>
    <name evidence="1" type="ORF">NCTC12858_01013</name>
</gene>
<reference evidence="1 2" key="1">
    <citation type="submission" date="2018-06" db="EMBL/GenBank/DDBJ databases">
        <authorList>
            <consortium name="Pathogen Informatics"/>
            <person name="Doyle S."/>
        </authorList>
    </citation>
    <scope>NUCLEOTIDE SEQUENCE [LARGE SCALE GENOMIC DNA]</scope>
    <source>
        <strain evidence="1 2">NCTC12858</strain>
    </source>
</reference>
<name>A0A2X4PNQ7_9PORP</name>
<proteinExistence type="predicted"/>
<evidence type="ECO:0000313" key="2">
    <source>
        <dbReference type="Proteomes" id="UP000249300"/>
    </source>
</evidence>